<comment type="caution">
    <text evidence="2">The sequence shown here is derived from an EMBL/GenBank/DDBJ whole genome shotgun (WGS) entry which is preliminary data.</text>
</comment>
<accession>A0A9X2C489</accession>
<dbReference type="RefSeq" id="WP_275684934.1">
    <property type="nucleotide sequence ID" value="NZ_JAJLJH010000010.1"/>
</dbReference>
<reference evidence="2" key="1">
    <citation type="submission" date="2021-11" db="EMBL/GenBank/DDBJ databases">
        <title>BS-T2-15 a new species belonging to the Comamonadaceae family isolated from the soil of a French oak forest.</title>
        <authorList>
            <person name="Mieszkin S."/>
            <person name="Alain K."/>
        </authorList>
    </citation>
    <scope>NUCLEOTIDE SEQUENCE</scope>
    <source>
        <strain evidence="2">BS-T2-15</strain>
    </source>
</reference>
<evidence type="ECO:0000313" key="2">
    <source>
        <dbReference type="EMBL" id="MCK9688895.1"/>
    </source>
</evidence>
<keyword evidence="1" id="KW-0472">Membrane</keyword>
<feature type="transmembrane region" description="Helical" evidence="1">
    <location>
        <begin position="51"/>
        <end position="74"/>
    </location>
</feature>
<keyword evidence="1" id="KW-1133">Transmembrane helix</keyword>
<protein>
    <submittedName>
        <fullName evidence="2">Uncharacterized protein</fullName>
    </submittedName>
</protein>
<organism evidence="2 3">
    <name type="scientific">Scleromatobacter humisilvae</name>
    <dbReference type="NCBI Taxonomy" id="2897159"/>
    <lineage>
        <taxon>Bacteria</taxon>
        <taxon>Pseudomonadati</taxon>
        <taxon>Pseudomonadota</taxon>
        <taxon>Betaproteobacteria</taxon>
        <taxon>Burkholderiales</taxon>
        <taxon>Sphaerotilaceae</taxon>
        <taxon>Scleromatobacter</taxon>
    </lineage>
</organism>
<dbReference type="Proteomes" id="UP001139353">
    <property type="component" value="Unassembled WGS sequence"/>
</dbReference>
<proteinExistence type="predicted"/>
<name>A0A9X2C489_9BURK</name>
<evidence type="ECO:0000313" key="3">
    <source>
        <dbReference type="Proteomes" id="UP001139353"/>
    </source>
</evidence>
<keyword evidence="3" id="KW-1185">Reference proteome</keyword>
<gene>
    <name evidence="2" type="ORF">LPC04_24535</name>
</gene>
<evidence type="ECO:0000256" key="1">
    <source>
        <dbReference type="SAM" id="Phobius"/>
    </source>
</evidence>
<dbReference type="EMBL" id="JAJLJH010000010">
    <property type="protein sequence ID" value="MCK9688895.1"/>
    <property type="molecule type" value="Genomic_DNA"/>
</dbReference>
<keyword evidence="1" id="KW-0812">Transmembrane</keyword>
<dbReference type="AlphaFoldDB" id="A0A9X2C489"/>
<sequence>MRNIATSPLRLLHVKPPSAIRCRLAAISAAILLTVSANVQAESSGELSEASLVPVAISVALPVILVAGVGSIVVTGVEASAEGTVWIVENVADGVKGSICFAGRVVGTAAVAVGTVVVVTAVATGMVLSNAGRVIAFIPNEVGRSLSYNQRVSR</sequence>